<evidence type="ECO:0000313" key="3">
    <source>
        <dbReference type="EMBL" id="CAA0281261.1"/>
    </source>
</evidence>
<dbReference type="ExpressionAtlas" id="A0A5S9WKF8">
    <property type="expression patterns" value="baseline and differential"/>
</dbReference>
<dbReference type="Proteomes" id="UP000434276">
    <property type="component" value="Unassembled WGS sequence"/>
</dbReference>
<name>A0A5S9WKF8_ARATH</name>
<dbReference type="InterPro" id="IPR036047">
    <property type="entry name" value="F-box-like_dom_sf"/>
</dbReference>
<reference evidence="3 4" key="1">
    <citation type="submission" date="2019-12" db="EMBL/GenBank/DDBJ databases">
        <authorList>
            <person name="Jiao W.-B."/>
            <person name="Schneeberger K."/>
        </authorList>
    </citation>
    <scope>NUCLEOTIDE SEQUENCE [LARGE SCALE GENOMIC DNA]</scope>
    <source>
        <strain evidence="4">cv. C24</strain>
    </source>
</reference>
<dbReference type="InterPro" id="IPR001810">
    <property type="entry name" value="F-box_dom"/>
</dbReference>
<protein>
    <recommendedName>
        <fullName evidence="2">F-box domain-containing protein</fullName>
    </recommendedName>
</protein>
<evidence type="ECO:0000313" key="4">
    <source>
        <dbReference type="Proteomes" id="UP000434276"/>
    </source>
</evidence>
<dbReference type="CDD" id="cd09917">
    <property type="entry name" value="F-box_SF"/>
    <property type="match status" value="1"/>
</dbReference>
<dbReference type="SUPFAM" id="SSF81383">
    <property type="entry name" value="F-box domain"/>
    <property type="match status" value="1"/>
</dbReference>
<dbReference type="EMBL" id="CACSHJ010000087">
    <property type="protein sequence ID" value="CAA0281261.1"/>
    <property type="molecule type" value="Genomic_DNA"/>
</dbReference>
<dbReference type="PANTHER" id="PTHR33127">
    <property type="entry name" value="TRANSMEMBRANE PROTEIN"/>
    <property type="match status" value="1"/>
</dbReference>
<dbReference type="SMART" id="SM00256">
    <property type="entry name" value="FBOX"/>
    <property type="match status" value="1"/>
</dbReference>
<dbReference type="Gene3D" id="1.20.1280.50">
    <property type="match status" value="1"/>
</dbReference>
<dbReference type="SUPFAM" id="SSF50965">
    <property type="entry name" value="Galactose oxidase, central domain"/>
    <property type="match status" value="1"/>
</dbReference>
<feature type="domain" description="F-box" evidence="2">
    <location>
        <begin position="111"/>
        <end position="151"/>
    </location>
</feature>
<accession>A0A5S9WKF8</accession>
<proteinExistence type="predicted"/>
<dbReference type="Pfam" id="PF03478">
    <property type="entry name" value="Beta-prop_KIB1-4"/>
    <property type="match status" value="1"/>
</dbReference>
<dbReference type="Pfam" id="PF00646">
    <property type="entry name" value="F-box"/>
    <property type="match status" value="1"/>
</dbReference>
<dbReference type="OrthoDB" id="1863935at2759"/>
<sequence length="481" mass="55240">MACRAKELVSLILYKICNPKRSDSKIEEHVEEVEDLKAEAELFRSGSKIEKHVEELEDLKAEAELFRLKAISGTEELKAVADVKRLRTILENNSGTSEECKGEMLKEDLFLPSDLVRLILSRLSFKDNIRSSTVCKAWGDIAASVRVKSRRCWLLYHDAFQDKGVSYGFFDPVEKKKTKEMNLPELSKSSGILYSKDGWLLMNDSLSLIADMYFFNPFTRERIDLPRNRIMESVHTNFAFSCAPTKKSCLVFGINNISSSVAIKISTWRPGATTWLHEDFPNLFPSYFRRLGNILYSDGLFYTASETALGVFDPTARTWNVLPVQPIPMAPRSIRWMTEYEGHIFLVDASSLEPMVYRLNRLESVWEKKETLDGSSIFLSDGSCVMTYGLTGSMSNILYFWSRFINERRSTKSPCPFSRNHPYKYSLYSRSSCEDPEGYYFEYLTWGQKVGVWIEPPHSISIYDYSILDPSEAVSTEYVFI</sequence>
<feature type="coiled-coil region" evidence="1">
    <location>
        <begin position="26"/>
        <end position="69"/>
    </location>
</feature>
<organism evidence="3 4">
    <name type="scientific">Arabidopsis thaliana</name>
    <name type="common">Mouse-ear cress</name>
    <dbReference type="NCBI Taxonomy" id="3702"/>
    <lineage>
        <taxon>Eukaryota</taxon>
        <taxon>Viridiplantae</taxon>
        <taxon>Streptophyta</taxon>
        <taxon>Embryophyta</taxon>
        <taxon>Tracheophyta</taxon>
        <taxon>Spermatophyta</taxon>
        <taxon>Magnoliopsida</taxon>
        <taxon>eudicotyledons</taxon>
        <taxon>Gunneridae</taxon>
        <taxon>Pentapetalae</taxon>
        <taxon>rosids</taxon>
        <taxon>malvids</taxon>
        <taxon>Brassicales</taxon>
        <taxon>Brassicaceae</taxon>
        <taxon>Camelineae</taxon>
        <taxon>Arabidopsis</taxon>
    </lineage>
</organism>
<evidence type="ECO:0000259" key="2">
    <source>
        <dbReference type="SMART" id="SM00256"/>
    </source>
</evidence>
<dbReference type="InterPro" id="IPR011043">
    <property type="entry name" value="Gal_Oxase/kelch_b-propeller"/>
</dbReference>
<keyword evidence="1" id="KW-0175">Coiled coil</keyword>
<evidence type="ECO:0000256" key="1">
    <source>
        <dbReference type="SAM" id="Coils"/>
    </source>
</evidence>
<dbReference type="InterPro" id="IPR005174">
    <property type="entry name" value="KIB1-4_b-propeller"/>
</dbReference>
<gene>
    <name evidence="3" type="ORF">C24_LOCUS3935</name>
</gene>
<dbReference type="AlphaFoldDB" id="A0A5S9WKF8"/>
<dbReference type="PANTHER" id="PTHR33127:SF88">
    <property type="entry name" value="F-BOX DOMAIN-CONTAINING PROTEIN"/>
    <property type="match status" value="1"/>
</dbReference>